<dbReference type="InterPro" id="IPR013083">
    <property type="entry name" value="Znf_RING/FYVE/PHD"/>
</dbReference>
<keyword evidence="8" id="KW-1185">Reference proteome</keyword>
<name>A0ABR4NXN5_9SACH</name>
<dbReference type="PANTHER" id="PTHR21646:SF16">
    <property type="entry name" value="U4_U6.U5 TRI-SNRNP-ASSOCIATED PROTEIN 2"/>
    <property type="match status" value="1"/>
</dbReference>
<feature type="domain" description="USP" evidence="5">
    <location>
        <begin position="146"/>
        <end position="440"/>
    </location>
</feature>
<evidence type="ECO:0000313" key="7">
    <source>
        <dbReference type="EMBL" id="KAL3233614.1"/>
    </source>
</evidence>
<organism evidence="7 8">
    <name type="scientific">Nakaseomyces bracarensis</name>
    <dbReference type="NCBI Taxonomy" id="273131"/>
    <lineage>
        <taxon>Eukaryota</taxon>
        <taxon>Fungi</taxon>
        <taxon>Dikarya</taxon>
        <taxon>Ascomycota</taxon>
        <taxon>Saccharomycotina</taxon>
        <taxon>Saccharomycetes</taxon>
        <taxon>Saccharomycetales</taxon>
        <taxon>Saccharomycetaceae</taxon>
        <taxon>Nakaseomyces</taxon>
    </lineage>
</organism>
<evidence type="ECO:0000313" key="8">
    <source>
        <dbReference type="Proteomes" id="UP001623330"/>
    </source>
</evidence>
<sequence>MKRQHYDSFNEHAQSAAAVKRLKNDGSSSLVQRSHLNFDFDKICTVTLSHINIYCCLTCGKYLQGRDRNSPAFLHSVNTYHQLYLSFHNLQLYSLPENKIVKAQYFNETLDSIRFAAFPVFKSSELLEYPKRCLDIAGNSYFNGFVPLTDSLGRDFCNVILMAIGHVIPLRDWLVTKCDRDANNEFVKFLSLVTRKQWNPSLFRVSVLTDELLGYLALSEPKLLTQHDPRSFLLHILHLMASQSSELKKLVNENIQGQLEICTNKDSVTITKKRVPFKCLTLDLPSESFFKSSSTKDTINQVQLGELFKKYYGKKEKIEGDVTKVLNLVTFPNYLILHFNRFDRSNKCPIKNRNKTLVEFPTKMMLGGIKYQLIANIIHNENKEAQTLANLAQDNESVWSVQLFNRKEMQWFEFSKNQFKSKQKQLLFLDETYMQFWEKDDGGTNRM</sequence>
<dbReference type="InterPro" id="IPR001394">
    <property type="entry name" value="Peptidase_C19_UCH"/>
</dbReference>
<dbReference type="SUPFAM" id="SSF54001">
    <property type="entry name" value="Cysteine proteinases"/>
    <property type="match status" value="1"/>
</dbReference>
<keyword evidence="1" id="KW-0479">Metal-binding</keyword>
<dbReference type="EMBL" id="JBEVYD010000004">
    <property type="protein sequence ID" value="KAL3233614.1"/>
    <property type="molecule type" value="Genomic_DNA"/>
</dbReference>
<evidence type="ECO:0000259" key="5">
    <source>
        <dbReference type="PROSITE" id="PS50235"/>
    </source>
</evidence>
<dbReference type="InterPro" id="IPR050185">
    <property type="entry name" value="Ub_carboxyl-term_hydrolase"/>
</dbReference>
<evidence type="ECO:0000256" key="1">
    <source>
        <dbReference type="ARBA" id="ARBA00022723"/>
    </source>
</evidence>
<dbReference type="Gene3D" id="3.90.70.10">
    <property type="entry name" value="Cysteine proteinases"/>
    <property type="match status" value="1"/>
</dbReference>
<dbReference type="PROSITE" id="PS50235">
    <property type="entry name" value="USP_3"/>
    <property type="match status" value="1"/>
</dbReference>
<dbReference type="SUPFAM" id="SSF57850">
    <property type="entry name" value="RING/U-box"/>
    <property type="match status" value="1"/>
</dbReference>
<dbReference type="InterPro" id="IPR038765">
    <property type="entry name" value="Papain-like_cys_pep_sf"/>
</dbReference>
<evidence type="ECO:0000256" key="2">
    <source>
        <dbReference type="ARBA" id="ARBA00022771"/>
    </source>
</evidence>
<dbReference type="PROSITE" id="PS50271">
    <property type="entry name" value="ZF_UBP"/>
    <property type="match status" value="1"/>
</dbReference>
<dbReference type="SMART" id="SM00290">
    <property type="entry name" value="ZnF_UBP"/>
    <property type="match status" value="1"/>
</dbReference>
<keyword evidence="3" id="KW-0862">Zinc</keyword>
<dbReference type="Pfam" id="PF02148">
    <property type="entry name" value="zf-UBP"/>
    <property type="match status" value="1"/>
</dbReference>
<evidence type="ECO:0000256" key="4">
    <source>
        <dbReference type="PROSITE-ProRule" id="PRU00502"/>
    </source>
</evidence>
<evidence type="ECO:0000256" key="3">
    <source>
        <dbReference type="ARBA" id="ARBA00022833"/>
    </source>
</evidence>
<dbReference type="InterPro" id="IPR028889">
    <property type="entry name" value="USP"/>
</dbReference>
<proteinExistence type="predicted"/>
<feature type="domain" description="UBP-type" evidence="6">
    <location>
        <begin position="14"/>
        <end position="120"/>
    </location>
</feature>
<protein>
    <submittedName>
        <fullName evidence="7">Ubiquitin carboxyl-terminal hydrolase 10</fullName>
    </submittedName>
</protein>
<dbReference type="Gene3D" id="3.30.40.10">
    <property type="entry name" value="Zinc/RING finger domain, C3HC4 (zinc finger)"/>
    <property type="match status" value="1"/>
</dbReference>
<dbReference type="InterPro" id="IPR001607">
    <property type="entry name" value="Znf_UBP"/>
</dbReference>
<dbReference type="PANTHER" id="PTHR21646">
    <property type="entry name" value="UBIQUITIN CARBOXYL-TERMINAL HYDROLASE"/>
    <property type="match status" value="1"/>
</dbReference>
<comment type="caution">
    <text evidence="7">The sequence shown here is derived from an EMBL/GenBank/DDBJ whole genome shotgun (WGS) entry which is preliminary data.</text>
</comment>
<keyword evidence="7" id="KW-0378">Hydrolase</keyword>
<dbReference type="Proteomes" id="UP001623330">
    <property type="component" value="Unassembled WGS sequence"/>
</dbReference>
<evidence type="ECO:0000259" key="6">
    <source>
        <dbReference type="PROSITE" id="PS50271"/>
    </source>
</evidence>
<dbReference type="Pfam" id="PF00443">
    <property type="entry name" value="UCH"/>
    <property type="match status" value="1"/>
</dbReference>
<dbReference type="GO" id="GO:0016787">
    <property type="term" value="F:hydrolase activity"/>
    <property type="evidence" value="ECO:0007669"/>
    <property type="project" value="UniProtKB-KW"/>
</dbReference>
<gene>
    <name evidence="7" type="ORF">RNJ44_03654</name>
</gene>
<accession>A0ABR4NXN5</accession>
<keyword evidence="2 4" id="KW-0863">Zinc-finger</keyword>
<reference evidence="7 8" key="1">
    <citation type="submission" date="2024-05" db="EMBL/GenBank/DDBJ databases">
        <title>Long read based assembly of the Candida bracarensis genome reveals expanded adhesin content.</title>
        <authorList>
            <person name="Marcet-Houben M."/>
            <person name="Ksiezopolska E."/>
            <person name="Gabaldon T."/>
        </authorList>
    </citation>
    <scope>NUCLEOTIDE SEQUENCE [LARGE SCALE GENOMIC DNA]</scope>
    <source>
        <strain evidence="7 8">CBM6</strain>
    </source>
</reference>